<dbReference type="STRING" id="5722.A2FMW9"/>
<dbReference type="Gene3D" id="2.80.10.50">
    <property type="match status" value="1"/>
</dbReference>
<evidence type="ECO:0000313" key="5">
    <source>
        <dbReference type="Proteomes" id="UP000001542"/>
    </source>
</evidence>
<feature type="domain" description="MIR" evidence="3">
    <location>
        <begin position="85"/>
        <end position="138"/>
    </location>
</feature>
<dbReference type="EMBL" id="DS113894">
    <property type="protein sequence ID" value="EAX93737.1"/>
    <property type="molecule type" value="Genomic_DNA"/>
</dbReference>
<evidence type="ECO:0000256" key="1">
    <source>
        <dbReference type="ARBA" id="ARBA00022729"/>
    </source>
</evidence>
<evidence type="ECO:0000313" key="4">
    <source>
        <dbReference type="EMBL" id="EAX93737.1"/>
    </source>
</evidence>
<dbReference type="KEGG" id="tva:4751462"/>
<reference evidence="4" key="2">
    <citation type="journal article" date="2007" name="Science">
        <title>Draft genome sequence of the sexually transmitted pathogen Trichomonas vaginalis.</title>
        <authorList>
            <person name="Carlton J.M."/>
            <person name="Hirt R.P."/>
            <person name="Silva J.C."/>
            <person name="Delcher A.L."/>
            <person name="Schatz M."/>
            <person name="Zhao Q."/>
            <person name="Wortman J.R."/>
            <person name="Bidwell S.L."/>
            <person name="Alsmark U.C.M."/>
            <person name="Besteiro S."/>
            <person name="Sicheritz-Ponten T."/>
            <person name="Noel C.J."/>
            <person name="Dacks J.B."/>
            <person name="Foster P.G."/>
            <person name="Simillion C."/>
            <person name="Van de Peer Y."/>
            <person name="Miranda-Saavedra D."/>
            <person name="Barton G.J."/>
            <person name="Westrop G.D."/>
            <person name="Mueller S."/>
            <person name="Dessi D."/>
            <person name="Fiori P.L."/>
            <person name="Ren Q."/>
            <person name="Paulsen I."/>
            <person name="Zhang H."/>
            <person name="Bastida-Corcuera F.D."/>
            <person name="Simoes-Barbosa A."/>
            <person name="Brown M.T."/>
            <person name="Hayes R.D."/>
            <person name="Mukherjee M."/>
            <person name="Okumura C.Y."/>
            <person name="Schneider R."/>
            <person name="Smith A.J."/>
            <person name="Vanacova S."/>
            <person name="Villalvazo M."/>
            <person name="Haas B.J."/>
            <person name="Pertea M."/>
            <person name="Feldblyum T.V."/>
            <person name="Utterback T.R."/>
            <person name="Shu C.L."/>
            <person name="Osoegawa K."/>
            <person name="de Jong P.J."/>
            <person name="Hrdy I."/>
            <person name="Horvathova L."/>
            <person name="Zubacova Z."/>
            <person name="Dolezal P."/>
            <person name="Malik S.B."/>
            <person name="Logsdon J.M. Jr."/>
            <person name="Henze K."/>
            <person name="Gupta A."/>
            <person name="Wang C.C."/>
            <person name="Dunne R.L."/>
            <person name="Upcroft J.A."/>
            <person name="Upcroft P."/>
            <person name="White O."/>
            <person name="Salzberg S.L."/>
            <person name="Tang P."/>
            <person name="Chiu C.-H."/>
            <person name="Lee Y.-S."/>
            <person name="Embley T.M."/>
            <person name="Coombs G.H."/>
            <person name="Mottram J.C."/>
            <person name="Tachezy J."/>
            <person name="Fraser-Liggett C.M."/>
            <person name="Johnson P.J."/>
        </authorList>
    </citation>
    <scope>NUCLEOTIDE SEQUENCE [LARGE SCALE GENOMIC DNA]</scope>
    <source>
        <strain evidence="4">G3</strain>
    </source>
</reference>
<dbReference type="PROSITE" id="PS50919">
    <property type="entry name" value="MIR"/>
    <property type="match status" value="1"/>
</dbReference>
<dbReference type="SMR" id="A2FMW9"/>
<evidence type="ECO:0000256" key="2">
    <source>
        <dbReference type="ARBA" id="ARBA00022737"/>
    </source>
</evidence>
<organism evidence="4 5">
    <name type="scientific">Trichomonas vaginalis (strain ATCC PRA-98 / G3)</name>
    <dbReference type="NCBI Taxonomy" id="412133"/>
    <lineage>
        <taxon>Eukaryota</taxon>
        <taxon>Metamonada</taxon>
        <taxon>Parabasalia</taxon>
        <taxon>Trichomonadida</taxon>
        <taxon>Trichomonadidae</taxon>
        <taxon>Trichomonas</taxon>
    </lineage>
</organism>
<dbReference type="SMART" id="SM00472">
    <property type="entry name" value="MIR"/>
    <property type="match status" value="2"/>
</dbReference>
<dbReference type="PANTHER" id="PTHR46809:SF2">
    <property type="entry name" value="GH21273P"/>
    <property type="match status" value="1"/>
</dbReference>
<dbReference type="CDD" id="cd23279">
    <property type="entry name" value="beta-trefoil_MIR_SDF2-like"/>
    <property type="match status" value="1"/>
</dbReference>
<keyword evidence="2" id="KW-0677">Repeat</keyword>
<dbReference type="VEuPathDB" id="TrichDB:TVAG_455070"/>
<dbReference type="InterPro" id="IPR016093">
    <property type="entry name" value="MIR_motif"/>
</dbReference>
<dbReference type="InParanoid" id="A2FMW9"/>
<accession>A2FMW9</accession>
<keyword evidence="5" id="KW-1185">Reference proteome</keyword>
<sequence length="197" mass="22220">MFLFFCNSISTSEEVLKQIAELPVTYYSIVRLENVQSQLLLSSFEGHYVTGSKQQIARGVNSSKQALAELYFNVLSNNRSSVLQGDYVRCGDELTLQHTVSSGFLHSHNFTSPLNSGHEISIYPLPDEIGNVWKVVCTGDIIKFRQPFKLLNIKMNEYLSVNAKGLYPADIGGHNEMYCSDNQDQADWFVRHGVFVN</sequence>
<reference evidence="4" key="1">
    <citation type="submission" date="2006-10" db="EMBL/GenBank/DDBJ databases">
        <authorList>
            <person name="Amadeo P."/>
            <person name="Zhao Q."/>
            <person name="Wortman J."/>
            <person name="Fraser-Liggett C."/>
            <person name="Carlton J."/>
        </authorList>
    </citation>
    <scope>NUCLEOTIDE SEQUENCE</scope>
    <source>
        <strain evidence="4">G3</strain>
    </source>
</reference>
<dbReference type="OrthoDB" id="5588846at2759"/>
<dbReference type="PANTHER" id="PTHR46809">
    <property type="entry name" value="STROMAL CELL-DERIVED FACTOR 2-LIKE PROTEIN"/>
    <property type="match status" value="1"/>
</dbReference>
<evidence type="ECO:0000259" key="3">
    <source>
        <dbReference type="PROSITE" id="PS50919"/>
    </source>
</evidence>
<name>A2FMW9_TRIV3</name>
<dbReference type="Proteomes" id="UP000001542">
    <property type="component" value="Unassembled WGS sequence"/>
</dbReference>
<dbReference type="AlphaFoldDB" id="A2FMW9"/>
<gene>
    <name evidence="4" type="ORF">TVAG_455070</name>
</gene>
<dbReference type="RefSeq" id="XP_001306667.1">
    <property type="nucleotide sequence ID" value="XM_001306666.1"/>
</dbReference>
<proteinExistence type="predicted"/>
<dbReference type="SUPFAM" id="SSF82109">
    <property type="entry name" value="MIR domain"/>
    <property type="match status" value="1"/>
</dbReference>
<dbReference type="InterPro" id="IPR036300">
    <property type="entry name" value="MIR_dom_sf"/>
</dbReference>
<dbReference type="VEuPathDB" id="TrichDB:TVAGG3_0387470"/>
<dbReference type="eggNOG" id="KOG3358">
    <property type="taxonomic scope" value="Eukaryota"/>
</dbReference>
<keyword evidence="1" id="KW-0732">Signal</keyword>
<protein>
    <submittedName>
        <fullName evidence="4">MIR domain containing protein</fullName>
    </submittedName>
</protein>